<keyword evidence="12 19" id="KW-0333">Golgi apparatus</keyword>
<evidence type="ECO:0000256" key="4">
    <source>
        <dbReference type="ARBA" id="ARBA00005680"/>
    </source>
</evidence>
<dbReference type="InterPro" id="IPR001173">
    <property type="entry name" value="Glyco_trans_2-like"/>
</dbReference>
<protein>
    <recommendedName>
        <fullName evidence="19">Polypeptide N-acetylgalactosaminyltransferase</fullName>
        <ecNumber evidence="19">2.4.1.-</ecNumber>
    </recommendedName>
    <alternativeName>
        <fullName evidence="19">Protein-UDP acetylgalactosaminyltransferase</fullName>
    </alternativeName>
</protein>
<reference evidence="22" key="1">
    <citation type="journal article" date="2017" name="G3 (Bethesda)">
        <title>De Novo Genome and Transcriptome Assembly of the Canadian Beaver (Castor canadensis).</title>
        <authorList>
            <person name="Lok S."/>
            <person name="Paton T.A."/>
            <person name="Wang Z."/>
            <person name="Kaur G."/>
            <person name="Walker S."/>
            <person name="Yuen R.K."/>
            <person name="Sung W.W."/>
            <person name="Whitney J."/>
            <person name="Buchanan J.A."/>
            <person name="Trost B."/>
            <person name="Singh N."/>
            <person name="Apresto B."/>
            <person name="Chen N."/>
            <person name="Coole M."/>
            <person name="Dawson T.J."/>
            <person name="Ho K.Y."/>
            <person name="Hu Z."/>
            <person name="Pullenayegum S."/>
            <person name="Samler K."/>
            <person name="Shipstone A."/>
            <person name="Tsoi F."/>
            <person name="Wang T."/>
            <person name="Pereira S.L."/>
            <person name="Rostami P."/>
            <person name="Ryan C.A."/>
            <person name="Tong A.H."/>
            <person name="Ng K."/>
            <person name="Sundaravadanam Y."/>
            <person name="Simpson J.T."/>
            <person name="Lim B.K."/>
            <person name="Engstrom M.D."/>
            <person name="Dutton C.J."/>
            <person name="Kerr K.C."/>
            <person name="Franke M."/>
            <person name="Rapley W."/>
            <person name="Wintle R.F."/>
            <person name="Scherer S.W."/>
        </authorList>
    </citation>
    <scope>NUCLEOTIDE SEQUENCE</scope>
    <source>
        <strain evidence="22">Ward</strain>
        <tissue evidence="22">Leukocyte</tissue>
    </source>
</reference>
<accession>A0A250YK08</accession>
<dbReference type="Gene3D" id="3.90.550.10">
    <property type="entry name" value="Spore Coat Polysaccharide Biosynthesis Protein SpsA, Chain A"/>
    <property type="match status" value="1"/>
</dbReference>
<dbReference type="OrthoDB" id="416652at2759"/>
<feature type="domain" description="Ricin B lectin" evidence="21">
    <location>
        <begin position="445"/>
        <end position="577"/>
    </location>
</feature>
<comment type="catalytic activity">
    <reaction evidence="17">
        <text>L-seryl-[protein] + UDP-N-acetyl-alpha-D-galactosamine = a 3-O-[N-acetyl-alpha-D-galactosaminyl]-L-seryl-[protein] + UDP + H(+)</text>
        <dbReference type="Rhea" id="RHEA:23956"/>
        <dbReference type="Rhea" id="RHEA-COMP:9863"/>
        <dbReference type="Rhea" id="RHEA-COMP:12788"/>
        <dbReference type="ChEBI" id="CHEBI:15378"/>
        <dbReference type="ChEBI" id="CHEBI:29999"/>
        <dbReference type="ChEBI" id="CHEBI:53604"/>
        <dbReference type="ChEBI" id="CHEBI:58223"/>
        <dbReference type="ChEBI" id="CHEBI:67138"/>
        <dbReference type="EC" id="2.4.1.41"/>
    </reaction>
</comment>
<dbReference type="PANTHER" id="PTHR11675:SF18">
    <property type="entry name" value="POLYPEPTIDE N-ACETYLGALACTOSAMINYLTRANSFERASE 12"/>
    <property type="match status" value="1"/>
</dbReference>
<dbReference type="InterPro" id="IPR000772">
    <property type="entry name" value="Ricin_B_lectin"/>
</dbReference>
<keyword evidence="15 19" id="KW-0464">Manganese</keyword>
<dbReference type="InterPro" id="IPR035992">
    <property type="entry name" value="Ricin_B-like_lectins"/>
</dbReference>
<feature type="region of interest" description="Disordered" evidence="20">
    <location>
        <begin position="43"/>
        <end position="72"/>
    </location>
</feature>
<dbReference type="CTD" id="79695"/>
<dbReference type="GO" id="GO:0030246">
    <property type="term" value="F:carbohydrate binding"/>
    <property type="evidence" value="ECO:0007669"/>
    <property type="project" value="UniProtKB-KW"/>
</dbReference>
<evidence type="ECO:0000256" key="15">
    <source>
        <dbReference type="ARBA" id="ARBA00023211"/>
    </source>
</evidence>
<dbReference type="Pfam" id="PF00535">
    <property type="entry name" value="Glycos_transf_2"/>
    <property type="match status" value="1"/>
</dbReference>
<dbReference type="PANTHER" id="PTHR11675">
    <property type="entry name" value="N-ACETYLGALACTOSAMINYLTRANSFERASE"/>
    <property type="match status" value="1"/>
</dbReference>
<proteinExistence type="inferred from homology"/>
<evidence type="ECO:0000256" key="16">
    <source>
        <dbReference type="ARBA" id="ARBA00050905"/>
    </source>
</evidence>
<keyword evidence="8" id="KW-0479">Metal-binding</keyword>
<dbReference type="InterPro" id="IPR029044">
    <property type="entry name" value="Nucleotide-diphossugar_trans"/>
</dbReference>
<dbReference type="RefSeq" id="XP_020008357.1">
    <property type="nucleotide sequence ID" value="XM_020152768.1"/>
</dbReference>
<evidence type="ECO:0000256" key="18">
    <source>
        <dbReference type="ARBA" id="ARBA00059994"/>
    </source>
</evidence>
<evidence type="ECO:0000256" key="8">
    <source>
        <dbReference type="ARBA" id="ARBA00022723"/>
    </source>
</evidence>
<evidence type="ECO:0000313" key="24">
    <source>
        <dbReference type="RefSeq" id="XP_020008357.1"/>
    </source>
</evidence>
<keyword evidence="14 19" id="KW-1015">Disulfide bond</keyword>
<gene>
    <name evidence="22" type="primary">GALNT12</name>
    <name evidence="24" type="synonym">Galnt12</name>
</gene>
<comment type="subcellular location">
    <subcellularLocation>
        <location evidence="2 19">Golgi apparatus membrane</location>
        <topology evidence="2 19">Single-pass type II membrane protein</topology>
    </subcellularLocation>
</comment>
<evidence type="ECO:0000256" key="6">
    <source>
        <dbReference type="ARBA" id="ARBA00022679"/>
    </source>
</evidence>
<dbReference type="Proteomes" id="UP001732720">
    <property type="component" value="Chromosome 13"/>
</dbReference>
<keyword evidence="10" id="KW-0735">Signal-anchor</keyword>
<evidence type="ECO:0000256" key="9">
    <source>
        <dbReference type="ARBA" id="ARBA00022734"/>
    </source>
</evidence>
<evidence type="ECO:0000256" key="1">
    <source>
        <dbReference type="ARBA" id="ARBA00001936"/>
    </source>
</evidence>
<dbReference type="AlphaFoldDB" id="A0A250YK08"/>
<reference evidence="24" key="2">
    <citation type="submission" date="2025-04" db="UniProtKB">
        <authorList>
            <consortium name="RefSeq"/>
        </authorList>
    </citation>
    <scope>IDENTIFICATION</scope>
    <source>
        <tissue evidence="24">Leukocyte</tissue>
    </source>
</reference>
<evidence type="ECO:0000256" key="7">
    <source>
        <dbReference type="ARBA" id="ARBA00022692"/>
    </source>
</evidence>
<dbReference type="FunFam" id="3.90.550.10:FF:000021">
    <property type="entry name" value="Polypeptide N-acetylgalactosaminyltransferase"/>
    <property type="match status" value="1"/>
</dbReference>
<evidence type="ECO:0000256" key="3">
    <source>
        <dbReference type="ARBA" id="ARBA00004922"/>
    </source>
</evidence>
<comment type="function">
    <text evidence="18">Catalyzes the initial reaction in O-linked oligosaccharide biosynthesis, the transfer of an N-acetyl-D-galactosamine residue to a serine or threonine residue on the protein receptor. Has activity toward non-glycosylated peptides such as Muc5AC, Muc1a and EA2, and no detectable activity with Muc2 and Muc7. Displays enzymatic activity toward the Gal-NAc-Muc5AC glycopeptide, but no detectable activity to mono-GalNAc-glycosylated Muc1a, Muc2, Muc7 and EA2. May play an important role in the initial step of mucin-type oligosaccharide biosynthesis in digestive organs.</text>
</comment>
<keyword evidence="9 19" id="KW-0430">Lectin</keyword>
<evidence type="ECO:0000256" key="12">
    <source>
        <dbReference type="ARBA" id="ARBA00023034"/>
    </source>
</evidence>
<keyword evidence="23" id="KW-1185">Reference proteome</keyword>
<dbReference type="InterPro" id="IPR045885">
    <property type="entry name" value="GalNAc-T"/>
</dbReference>
<keyword evidence="5 19" id="KW-0328">Glycosyltransferase</keyword>
<dbReference type="CDD" id="cd02510">
    <property type="entry name" value="pp-GalNAc-T"/>
    <property type="match status" value="1"/>
</dbReference>
<dbReference type="PROSITE" id="PS50231">
    <property type="entry name" value="RICIN_B_LECTIN"/>
    <property type="match status" value="1"/>
</dbReference>
<sequence>MWGRAARRRCPRGLRRGRGTLLALLALLALAGLGAVVRSRLGAGAGSTQSGPPRSLRSGRREPVLPRPPLSADALGARGEAVRLQLQGEELRLQEESVRLHQINTYLSDRISLHRRLPERWNPLCKEKTYDYDNIPRTSVIIAFYNEAWSTLLRTVYSVLETSPDILVEEVILVDDYSDREHLKERLANELASLPKVRLIRASKREGLVRARLLGASAARGDVLTFLDCHCECHEGWLEPLLQRIHEKESAVVCPVIDVIDWNTFEYLGNSGEPQIGGFDWRLVFTWHTVPERERALMRSPVDVIRSPTMAGGLFAVSKKYFEYLGSYDTGMEVWGGENLEFSFRIWQCGGTLETHPCSHVGHVFPKQAPYARNKALANSVRAAEVWMDEFKEMYYHRNPRARLEPFGDVTERRQLRAKLQCKDFKWFLDTVYPELHVPEDRPGFFGMLQNKGLKDYCFDYNPPDENQVEGHQVILYLCHGMGQNQFFEYTSQKEIRYNTRQPEACIAVEPGRDILVMHLCKEAVPDEQKFILQEDGSLVHEQSKKCVQATRKDFSDSFVPLLQDCTNSDNQKWFFKERMS</sequence>
<dbReference type="SUPFAM" id="SSF50370">
    <property type="entry name" value="Ricin B-like lectins"/>
    <property type="match status" value="1"/>
</dbReference>
<evidence type="ECO:0000256" key="13">
    <source>
        <dbReference type="ARBA" id="ARBA00023136"/>
    </source>
</evidence>
<evidence type="ECO:0000313" key="22">
    <source>
        <dbReference type="EMBL" id="JAV43930.1"/>
    </source>
</evidence>
<comment type="catalytic activity">
    <reaction evidence="16">
        <text>L-threonyl-[protein] + UDP-N-acetyl-alpha-D-galactosamine = a 3-O-[N-acetyl-alpha-D-galactosaminyl]-L-threonyl-[protein] + UDP + H(+)</text>
        <dbReference type="Rhea" id="RHEA:52424"/>
        <dbReference type="Rhea" id="RHEA-COMP:11060"/>
        <dbReference type="Rhea" id="RHEA-COMP:11689"/>
        <dbReference type="ChEBI" id="CHEBI:15378"/>
        <dbReference type="ChEBI" id="CHEBI:30013"/>
        <dbReference type="ChEBI" id="CHEBI:58223"/>
        <dbReference type="ChEBI" id="CHEBI:67138"/>
        <dbReference type="ChEBI" id="CHEBI:87075"/>
        <dbReference type="EC" id="2.4.1.41"/>
    </reaction>
</comment>
<keyword evidence="6 19" id="KW-0808">Transferase</keyword>
<organism evidence="22">
    <name type="scientific">Castor canadensis</name>
    <name type="common">American beaver</name>
    <dbReference type="NCBI Taxonomy" id="51338"/>
    <lineage>
        <taxon>Eukaryota</taxon>
        <taxon>Metazoa</taxon>
        <taxon>Chordata</taxon>
        <taxon>Craniata</taxon>
        <taxon>Vertebrata</taxon>
        <taxon>Euteleostomi</taxon>
        <taxon>Mammalia</taxon>
        <taxon>Eutheria</taxon>
        <taxon>Euarchontoglires</taxon>
        <taxon>Glires</taxon>
        <taxon>Rodentia</taxon>
        <taxon>Castorimorpha</taxon>
        <taxon>Castoridae</taxon>
        <taxon>Castor</taxon>
    </lineage>
</organism>
<dbReference type="Pfam" id="PF00652">
    <property type="entry name" value="Ricin_B_lectin"/>
    <property type="match status" value="1"/>
</dbReference>
<evidence type="ECO:0000259" key="21">
    <source>
        <dbReference type="SMART" id="SM00458"/>
    </source>
</evidence>
<evidence type="ECO:0000256" key="20">
    <source>
        <dbReference type="SAM" id="MobiDB-lite"/>
    </source>
</evidence>
<evidence type="ECO:0000256" key="5">
    <source>
        <dbReference type="ARBA" id="ARBA00022676"/>
    </source>
</evidence>
<dbReference type="SUPFAM" id="SSF53448">
    <property type="entry name" value="Nucleotide-diphospho-sugar transferases"/>
    <property type="match status" value="1"/>
</dbReference>
<dbReference type="Gene3D" id="2.80.10.50">
    <property type="match status" value="1"/>
</dbReference>
<keyword evidence="7" id="KW-0812">Transmembrane</keyword>
<dbReference type="GO" id="GO:0000139">
    <property type="term" value="C:Golgi membrane"/>
    <property type="evidence" value="ECO:0007669"/>
    <property type="project" value="UniProtKB-SubCell"/>
</dbReference>
<evidence type="ECO:0000256" key="19">
    <source>
        <dbReference type="RuleBase" id="RU361242"/>
    </source>
</evidence>
<comment type="cofactor">
    <cofactor evidence="1 19">
        <name>Mn(2+)</name>
        <dbReference type="ChEBI" id="CHEBI:29035"/>
    </cofactor>
</comment>
<dbReference type="GO" id="GO:0016266">
    <property type="term" value="P:protein O-linked glycosylation via N-acetyl-galactosamine"/>
    <property type="evidence" value="ECO:0007669"/>
    <property type="project" value="UniProtKB-ARBA"/>
</dbReference>
<keyword evidence="13" id="KW-0472">Membrane</keyword>
<dbReference type="FunFam" id="2.80.10.50:FF:000057">
    <property type="entry name" value="Polypeptide N-acetylgalactosaminyltransferase"/>
    <property type="match status" value="1"/>
</dbReference>
<dbReference type="EMBL" id="GFFW01000858">
    <property type="protein sequence ID" value="JAV43930.1"/>
    <property type="molecule type" value="Transcribed_RNA"/>
</dbReference>
<dbReference type="SMART" id="SM00458">
    <property type="entry name" value="RICIN"/>
    <property type="match status" value="1"/>
</dbReference>
<evidence type="ECO:0000256" key="2">
    <source>
        <dbReference type="ARBA" id="ARBA00004323"/>
    </source>
</evidence>
<dbReference type="KEGG" id="ccan:109676324"/>
<dbReference type="GO" id="GO:0046872">
    <property type="term" value="F:metal ion binding"/>
    <property type="evidence" value="ECO:0007669"/>
    <property type="project" value="UniProtKB-KW"/>
</dbReference>
<name>A0A250YK08_CASCN</name>
<evidence type="ECO:0000256" key="10">
    <source>
        <dbReference type="ARBA" id="ARBA00022968"/>
    </source>
</evidence>
<evidence type="ECO:0000256" key="14">
    <source>
        <dbReference type="ARBA" id="ARBA00023157"/>
    </source>
</evidence>
<dbReference type="GeneID" id="109676324"/>
<keyword evidence="11" id="KW-1133">Transmembrane helix</keyword>
<dbReference type="EC" id="2.4.1.-" evidence="19"/>
<dbReference type="GO" id="GO:0004653">
    <property type="term" value="F:polypeptide N-acetylgalactosaminyltransferase activity"/>
    <property type="evidence" value="ECO:0007669"/>
    <property type="project" value="UniProtKB-EC"/>
</dbReference>
<evidence type="ECO:0000256" key="17">
    <source>
        <dbReference type="ARBA" id="ARBA00052209"/>
    </source>
</evidence>
<dbReference type="UniPathway" id="UPA00378"/>
<evidence type="ECO:0000256" key="11">
    <source>
        <dbReference type="ARBA" id="ARBA00022989"/>
    </source>
</evidence>
<evidence type="ECO:0000313" key="23">
    <source>
        <dbReference type="Proteomes" id="UP001732720"/>
    </source>
</evidence>
<comment type="pathway">
    <text evidence="3 19">Protein modification; protein glycosylation.</text>
</comment>
<comment type="similarity">
    <text evidence="4 19">Belongs to the glycosyltransferase 2 family. GalNAc-T subfamily.</text>
</comment>